<dbReference type="InterPro" id="IPR012347">
    <property type="entry name" value="Ferritin-like"/>
</dbReference>
<feature type="signal peptide" evidence="2">
    <location>
        <begin position="1"/>
        <end position="29"/>
    </location>
</feature>
<reference evidence="4 5" key="1">
    <citation type="submission" date="2019-11" db="EMBL/GenBank/DDBJ databases">
        <authorList>
            <person name="Li X.-J."/>
            <person name="Feng X.-M."/>
        </authorList>
    </citation>
    <scope>NUCLEOTIDE SEQUENCE [LARGE SCALE GENOMIC DNA]</scope>
    <source>
        <strain evidence="4 5">XMNu-373</strain>
    </source>
</reference>
<proteinExistence type="predicted"/>
<dbReference type="InterPro" id="IPR005183">
    <property type="entry name" value="DUF305_CopM-like"/>
</dbReference>
<keyword evidence="5" id="KW-1185">Reference proteome</keyword>
<accession>A0A7K3M1Y7</accession>
<evidence type="ECO:0000256" key="2">
    <source>
        <dbReference type="SAM" id="SignalP"/>
    </source>
</evidence>
<feature type="chain" id="PRO_5029449464" evidence="2">
    <location>
        <begin position="30"/>
        <end position="210"/>
    </location>
</feature>
<dbReference type="Pfam" id="PF03713">
    <property type="entry name" value="DUF305"/>
    <property type="match status" value="1"/>
</dbReference>
<dbReference type="EMBL" id="WLZY01000002">
    <property type="protein sequence ID" value="NDL57311.1"/>
    <property type="molecule type" value="Genomic_DNA"/>
</dbReference>
<keyword evidence="2" id="KW-0732">Signal</keyword>
<feature type="domain" description="DUF305" evidence="3">
    <location>
        <begin position="57"/>
        <end position="205"/>
    </location>
</feature>
<name>A0A7K3M1Y7_9ACTN</name>
<dbReference type="AlphaFoldDB" id="A0A7K3M1Y7"/>
<gene>
    <name evidence="4" type="ORF">F7O44_09540</name>
</gene>
<protein>
    <submittedName>
        <fullName evidence="4">DUF305 domain-containing protein</fullName>
    </submittedName>
</protein>
<comment type="caution">
    <text evidence="4">The sequence shown here is derived from an EMBL/GenBank/DDBJ whole genome shotgun (WGS) entry which is preliminary data.</text>
</comment>
<dbReference type="Proteomes" id="UP000460435">
    <property type="component" value="Unassembled WGS sequence"/>
</dbReference>
<dbReference type="Gene3D" id="1.20.1260.10">
    <property type="match status" value="1"/>
</dbReference>
<dbReference type="PROSITE" id="PS51257">
    <property type="entry name" value="PROKAR_LIPOPROTEIN"/>
    <property type="match status" value="1"/>
</dbReference>
<keyword evidence="1" id="KW-0175">Coiled coil</keyword>
<evidence type="ECO:0000259" key="3">
    <source>
        <dbReference type="Pfam" id="PF03713"/>
    </source>
</evidence>
<dbReference type="PANTHER" id="PTHR36933">
    <property type="entry name" value="SLL0788 PROTEIN"/>
    <property type="match status" value="1"/>
</dbReference>
<evidence type="ECO:0000256" key="1">
    <source>
        <dbReference type="SAM" id="Coils"/>
    </source>
</evidence>
<dbReference type="PANTHER" id="PTHR36933:SF1">
    <property type="entry name" value="SLL0788 PROTEIN"/>
    <property type="match status" value="1"/>
</dbReference>
<feature type="coiled-coil region" evidence="1">
    <location>
        <begin position="176"/>
        <end position="203"/>
    </location>
</feature>
<sequence>MRNNKLSTPTKAVSVIAGLAFTAAVGLTACGNDDDALDGTANDSATSGEEAGHNAADVEFAQGMIPHHVQAVDMSELVPERSDMPELRTLADEIQAAQQPEIDQMTEMLESWGEDVPDPDDPHAGHGDTSGMEGMMSDEEMAALENASGAEFDRMWLTMMIEHHEGAISMSETVLADGSDAEVEELAAEIIEVQREEIDLMRDLLEEVPS</sequence>
<evidence type="ECO:0000313" key="5">
    <source>
        <dbReference type="Proteomes" id="UP000460435"/>
    </source>
</evidence>
<organism evidence="4 5">
    <name type="scientific">Phytoactinopolyspora mesophila</name>
    <dbReference type="NCBI Taxonomy" id="2650750"/>
    <lineage>
        <taxon>Bacteria</taxon>
        <taxon>Bacillati</taxon>
        <taxon>Actinomycetota</taxon>
        <taxon>Actinomycetes</taxon>
        <taxon>Jiangellales</taxon>
        <taxon>Jiangellaceae</taxon>
        <taxon>Phytoactinopolyspora</taxon>
    </lineage>
</organism>
<evidence type="ECO:0000313" key="4">
    <source>
        <dbReference type="EMBL" id="NDL57311.1"/>
    </source>
</evidence>
<dbReference type="RefSeq" id="WP_162449961.1">
    <property type="nucleotide sequence ID" value="NZ_WLZY01000002.1"/>
</dbReference>